<dbReference type="Pfam" id="PF05168">
    <property type="entry name" value="HEPN"/>
    <property type="match status" value="1"/>
</dbReference>
<evidence type="ECO:0000313" key="2">
    <source>
        <dbReference type="EMBL" id="MCF0041702.1"/>
    </source>
</evidence>
<accession>A0A9X1PBW5</accession>
<name>A0A9X1PBW5_9BACT</name>
<dbReference type="Proteomes" id="UP001139700">
    <property type="component" value="Unassembled WGS sequence"/>
</dbReference>
<dbReference type="AlphaFoldDB" id="A0A9X1PBW5"/>
<feature type="domain" description="HEPN" evidence="1">
    <location>
        <begin position="19"/>
        <end position="57"/>
    </location>
</feature>
<dbReference type="SUPFAM" id="SSF81593">
    <property type="entry name" value="Nucleotidyltransferase substrate binding subunit/domain"/>
    <property type="match status" value="1"/>
</dbReference>
<keyword evidence="3" id="KW-1185">Reference proteome</keyword>
<comment type="caution">
    <text evidence="2">The sequence shown here is derived from an EMBL/GenBank/DDBJ whole genome shotgun (WGS) entry which is preliminary data.</text>
</comment>
<proteinExistence type="predicted"/>
<protein>
    <submittedName>
        <fullName evidence="2">HEPN domain-containing protein</fullName>
    </submittedName>
</protein>
<evidence type="ECO:0000259" key="1">
    <source>
        <dbReference type="Pfam" id="PF05168"/>
    </source>
</evidence>
<dbReference type="InterPro" id="IPR007842">
    <property type="entry name" value="HEPN_dom"/>
</dbReference>
<sequence length="147" mass="16540">MQKNNTLALATSSDLRILALARLKEAIALYETGFYDGAYYLSGYAVEFALKAAICKNLNMDIFVKHAVSGNVLKAFQIHDLSDLAVLAGLKKDLIELSNKSTSFNPAWSIVSGWSEQRRYQFGCKKHTVKIFIHSVNTVISWIKQHW</sequence>
<dbReference type="Gene3D" id="1.20.120.330">
    <property type="entry name" value="Nucleotidyltransferases domain 2"/>
    <property type="match status" value="1"/>
</dbReference>
<organism evidence="2 3">
    <name type="scientific">Dyadobacter fanqingshengii</name>
    <dbReference type="NCBI Taxonomy" id="2906443"/>
    <lineage>
        <taxon>Bacteria</taxon>
        <taxon>Pseudomonadati</taxon>
        <taxon>Bacteroidota</taxon>
        <taxon>Cytophagia</taxon>
        <taxon>Cytophagales</taxon>
        <taxon>Spirosomataceae</taxon>
        <taxon>Dyadobacter</taxon>
    </lineage>
</organism>
<dbReference type="RefSeq" id="WP_234614516.1">
    <property type="nucleotide sequence ID" value="NZ_JAJTTA010000002.1"/>
</dbReference>
<dbReference type="EMBL" id="JAJTTA010000002">
    <property type="protein sequence ID" value="MCF0041702.1"/>
    <property type="molecule type" value="Genomic_DNA"/>
</dbReference>
<gene>
    <name evidence="2" type="ORF">LXM24_16475</name>
</gene>
<reference evidence="2" key="1">
    <citation type="submission" date="2021-12" db="EMBL/GenBank/DDBJ databases">
        <title>Novel species in genus Dyadobacter.</title>
        <authorList>
            <person name="Ma C."/>
        </authorList>
    </citation>
    <scope>NUCLEOTIDE SEQUENCE</scope>
    <source>
        <strain evidence="2">CY399</strain>
    </source>
</reference>
<evidence type="ECO:0000313" key="3">
    <source>
        <dbReference type="Proteomes" id="UP001139700"/>
    </source>
</evidence>